<keyword evidence="3" id="KW-1185">Reference proteome</keyword>
<proteinExistence type="predicted"/>
<keyword evidence="1" id="KW-1133">Transmembrane helix</keyword>
<comment type="caution">
    <text evidence="2">The sequence shown here is derived from an EMBL/GenBank/DDBJ whole genome shotgun (WGS) entry which is preliminary data.</text>
</comment>
<evidence type="ECO:0000256" key="1">
    <source>
        <dbReference type="SAM" id="Phobius"/>
    </source>
</evidence>
<feature type="transmembrane region" description="Helical" evidence="1">
    <location>
        <begin position="37"/>
        <end position="61"/>
    </location>
</feature>
<dbReference type="EMBL" id="NXID01000002">
    <property type="protein sequence ID" value="RXK16956.1"/>
    <property type="molecule type" value="Genomic_DNA"/>
</dbReference>
<evidence type="ECO:0000313" key="2">
    <source>
        <dbReference type="EMBL" id="RXK16956.1"/>
    </source>
</evidence>
<feature type="transmembrane region" description="Helical" evidence="1">
    <location>
        <begin position="12"/>
        <end position="31"/>
    </location>
</feature>
<protein>
    <submittedName>
        <fullName evidence="2">Uncharacterized protein</fullName>
    </submittedName>
</protein>
<name>A0AAX2AKR3_9BACT</name>
<organism evidence="2 3">
    <name type="scientific">Malaciobacter mytili LMG 24559</name>
    <dbReference type="NCBI Taxonomy" id="1032238"/>
    <lineage>
        <taxon>Bacteria</taxon>
        <taxon>Pseudomonadati</taxon>
        <taxon>Campylobacterota</taxon>
        <taxon>Epsilonproteobacteria</taxon>
        <taxon>Campylobacterales</taxon>
        <taxon>Arcobacteraceae</taxon>
        <taxon>Malaciobacter</taxon>
    </lineage>
</organism>
<evidence type="ECO:0000313" key="3">
    <source>
        <dbReference type="Proteomes" id="UP000290092"/>
    </source>
</evidence>
<reference evidence="2 3" key="1">
    <citation type="submission" date="2017-09" db="EMBL/GenBank/DDBJ databases">
        <title>Genomics of the genus Arcobacter.</title>
        <authorList>
            <person name="Perez-Cataluna A."/>
            <person name="Figueras M.J."/>
            <person name="Salas-Masso N."/>
        </authorList>
    </citation>
    <scope>NUCLEOTIDE SEQUENCE [LARGE SCALE GENOMIC DNA]</scope>
    <source>
        <strain evidence="2 3">CECT 7386</strain>
    </source>
</reference>
<dbReference type="Proteomes" id="UP000290092">
    <property type="component" value="Unassembled WGS sequence"/>
</dbReference>
<dbReference type="AlphaFoldDB" id="A0AAX2AKR3"/>
<dbReference type="KEGG" id="amyt:AMYT_0469"/>
<dbReference type="RefSeq" id="WP_114840963.1">
    <property type="nucleotide sequence ID" value="NZ_CP031219.1"/>
</dbReference>
<accession>A0AAX2AKR3</accession>
<gene>
    <name evidence="2" type="ORF">CP985_00615</name>
</gene>
<keyword evidence="1" id="KW-0812">Transmembrane</keyword>
<sequence length="278" mass="32630">MLNITYKKEIIHKLYMLIAFIMFALVMYQGHIQKGGIYSILMFISLFLMAFQIACILYVLFIKRKAEISIDENYISWSIYDNNKIYKQQKIKLDEIKETKTEINYLTGNIYSNFTITFTLKDNSIITFTDGILYDIGIEKAHEIARYLLEHNLGEPKDIEFANLVKQLNIDIKKEQKFTKKMQNSYIVGVISNNKKEFLALRLQIEAVYKGYNDIKKNSVNEYLVENLEVKNSYIHLKSNAIGYMVEFYNVNKKPELKMLNEFKGATIKNKLANIVRK</sequence>
<keyword evidence="1" id="KW-0472">Membrane</keyword>